<dbReference type="EMBL" id="RBZW01000032">
    <property type="protein sequence ID" value="THE64450.1"/>
    <property type="molecule type" value="Genomic_DNA"/>
</dbReference>
<dbReference type="PROSITE" id="PS00101">
    <property type="entry name" value="HEXAPEP_TRANSFERASES"/>
    <property type="match status" value="1"/>
</dbReference>
<dbReference type="SUPFAM" id="SSF53448">
    <property type="entry name" value="Nucleotide-diphospho-sugar transferases"/>
    <property type="match status" value="1"/>
</dbReference>
<dbReference type="PANTHER" id="PTHR43584:SF8">
    <property type="entry name" value="N-ACETYLMURAMATE ALPHA-1-PHOSPHATE URIDYLYLTRANSFERASE"/>
    <property type="match status" value="1"/>
</dbReference>
<feature type="domain" description="Mannose-1-phosphate guanyltransferase C-terminal" evidence="13">
    <location>
        <begin position="259"/>
        <end position="384"/>
    </location>
</feature>
<gene>
    <name evidence="14" type="ORF">D8Y22_12455</name>
</gene>
<comment type="pathway">
    <text evidence="1">Nucleotide-sugar biosynthesis; UDP-N-acetyl-alpha-D-glucosamine biosynthesis; N-acetyl-alpha-D-glucosamine 1-phosphate from alpha-D-glucosamine 6-phosphate (route II): step 2/2.</text>
</comment>
<evidence type="ECO:0000259" key="12">
    <source>
        <dbReference type="Pfam" id="PF00483"/>
    </source>
</evidence>
<evidence type="ECO:0000256" key="11">
    <source>
        <dbReference type="ARBA" id="ARBA00048493"/>
    </source>
</evidence>
<keyword evidence="8" id="KW-0511">Multifunctional enzyme</keyword>
<evidence type="ECO:0000313" key="14">
    <source>
        <dbReference type="EMBL" id="THE64450.1"/>
    </source>
</evidence>
<dbReference type="InterPro" id="IPR011004">
    <property type="entry name" value="Trimer_LpxA-like_sf"/>
</dbReference>
<dbReference type="GO" id="GO:0019134">
    <property type="term" value="F:glucosamine-1-phosphate N-acetyltransferase activity"/>
    <property type="evidence" value="ECO:0007669"/>
    <property type="project" value="UniProtKB-EC"/>
</dbReference>
<dbReference type="InterPro" id="IPR029044">
    <property type="entry name" value="Nucleotide-diphossugar_trans"/>
</dbReference>
<dbReference type="InterPro" id="IPR005835">
    <property type="entry name" value="NTP_transferase_dom"/>
</dbReference>
<evidence type="ECO:0000256" key="8">
    <source>
        <dbReference type="ARBA" id="ARBA00023268"/>
    </source>
</evidence>
<accession>A0A4S3TLG7</accession>
<comment type="catalytic activity">
    <reaction evidence="11">
        <text>N-acetyl-alpha-D-glucosamine 1-phosphate + UTP + H(+) = UDP-N-acetyl-alpha-D-glucosamine + diphosphate</text>
        <dbReference type="Rhea" id="RHEA:13509"/>
        <dbReference type="ChEBI" id="CHEBI:15378"/>
        <dbReference type="ChEBI" id="CHEBI:33019"/>
        <dbReference type="ChEBI" id="CHEBI:46398"/>
        <dbReference type="ChEBI" id="CHEBI:57705"/>
        <dbReference type="ChEBI" id="CHEBI:57776"/>
        <dbReference type="EC" id="2.7.7.23"/>
    </reaction>
</comment>
<evidence type="ECO:0000256" key="2">
    <source>
        <dbReference type="ARBA" id="ARBA00005208"/>
    </source>
</evidence>
<dbReference type="OrthoDB" id="15372at2157"/>
<evidence type="ECO:0000256" key="1">
    <source>
        <dbReference type="ARBA" id="ARBA00005166"/>
    </source>
</evidence>
<evidence type="ECO:0000259" key="13">
    <source>
        <dbReference type="Pfam" id="PF25087"/>
    </source>
</evidence>
<organism evidence="14 15">
    <name type="scientific">Salinadaptatus halalkaliphilus</name>
    <dbReference type="NCBI Taxonomy" id="2419781"/>
    <lineage>
        <taxon>Archaea</taxon>
        <taxon>Methanobacteriati</taxon>
        <taxon>Methanobacteriota</taxon>
        <taxon>Stenosarchaea group</taxon>
        <taxon>Halobacteria</taxon>
        <taxon>Halobacteriales</taxon>
        <taxon>Natrialbaceae</taxon>
        <taxon>Salinadaptatus</taxon>
    </lineage>
</organism>
<dbReference type="EC" id="2.7.7.23" evidence="4"/>
<sequence length="393" mass="41740">MNTAIVLAAGEGTRLRPLTRHRPKPMLPVLSKTILEHVFNALIESGVTEIIVVVGYKRNRIQSHFGSSHRNVPLTYVVQERQLGTGHALLKTRSHIDETCVVINGDQIVGTELIDDVVETHQTTDAVATLGLLNRTEIGEYGGVLLEDNSVSEIIEGPQDDRNYRLNTGVYALEPSVVDTIEATPPSNGEHLLTDAFRKLVEDGEPVRGVVSDGLWVDVAYPWDLLDATERLIDDIDWTHDGKSAVNSSAILHETAVISPSAIIEANCEIEPGAVIGPNVSLGQNVTVGTNAVVERSVVDTDARIGQNATLVDCIVGQGARIGAGTVAPGGPSSVQIRNRVYEDVQLGALLADRVYDGGGSTYVPGTVVGADATIHSGATISGTIGAEAEVYP</sequence>
<evidence type="ECO:0000256" key="6">
    <source>
        <dbReference type="ARBA" id="ARBA00022679"/>
    </source>
</evidence>
<evidence type="ECO:0000256" key="3">
    <source>
        <dbReference type="ARBA" id="ARBA00012225"/>
    </source>
</evidence>
<evidence type="ECO:0000313" key="15">
    <source>
        <dbReference type="Proteomes" id="UP000318864"/>
    </source>
</evidence>
<proteinExistence type="predicted"/>
<keyword evidence="15" id="KW-1185">Reference proteome</keyword>
<dbReference type="InterPro" id="IPR050065">
    <property type="entry name" value="GlmU-like"/>
</dbReference>
<dbReference type="AlphaFoldDB" id="A0A4S3TLG7"/>
<dbReference type="EC" id="2.3.1.157" evidence="3"/>
<dbReference type="Pfam" id="PF25087">
    <property type="entry name" value="GMPPB_C"/>
    <property type="match status" value="1"/>
</dbReference>
<dbReference type="Pfam" id="PF00483">
    <property type="entry name" value="NTP_transferase"/>
    <property type="match status" value="1"/>
</dbReference>
<evidence type="ECO:0000256" key="10">
    <source>
        <dbReference type="ARBA" id="ARBA00048247"/>
    </source>
</evidence>
<dbReference type="Gene3D" id="3.90.550.10">
    <property type="entry name" value="Spore Coat Polysaccharide Biosynthesis Protein SpsA, Chain A"/>
    <property type="match status" value="1"/>
</dbReference>
<dbReference type="GO" id="GO:0003977">
    <property type="term" value="F:UDP-N-acetylglucosamine diphosphorylase activity"/>
    <property type="evidence" value="ECO:0007669"/>
    <property type="project" value="UniProtKB-EC"/>
</dbReference>
<dbReference type="Gene3D" id="2.160.10.10">
    <property type="entry name" value="Hexapeptide repeat proteins"/>
    <property type="match status" value="1"/>
</dbReference>
<dbReference type="CDD" id="cd04181">
    <property type="entry name" value="NTP_transferase"/>
    <property type="match status" value="1"/>
</dbReference>
<comment type="pathway">
    <text evidence="2">Nucleotide-sugar biosynthesis; UDP-N-acetyl-alpha-D-glucosamine biosynthesis; UDP-N-acetyl-alpha-D-glucosamine from N-acetyl-alpha-D-glucosamine 1-phosphate: step 1/1.</text>
</comment>
<dbReference type="RefSeq" id="WP_141465016.1">
    <property type="nucleotide sequence ID" value="NZ_RBZW01000032.1"/>
</dbReference>
<evidence type="ECO:0000256" key="7">
    <source>
        <dbReference type="ARBA" id="ARBA00022695"/>
    </source>
</evidence>
<evidence type="ECO:0000256" key="9">
    <source>
        <dbReference type="ARBA" id="ARBA00023315"/>
    </source>
</evidence>
<dbReference type="SUPFAM" id="SSF51161">
    <property type="entry name" value="Trimeric LpxA-like enzymes"/>
    <property type="match status" value="1"/>
</dbReference>
<dbReference type="InterPro" id="IPR018357">
    <property type="entry name" value="Hexapep_transf_CS"/>
</dbReference>
<name>A0A4S3TLG7_9EURY</name>
<keyword evidence="9" id="KW-0012">Acyltransferase</keyword>
<evidence type="ECO:0000256" key="4">
    <source>
        <dbReference type="ARBA" id="ARBA00012457"/>
    </source>
</evidence>
<comment type="caution">
    <text evidence="14">The sequence shown here is derived from an EMBL/GenBank/DDBJ whole genome shotgun (WGS) entry which is preliminary data.</text>
</comment>
<dbReference type="InterPro" id="IPR056729">
    <property type="entry name" value="GMPPB_C"/>
</dbReference>
<feature type="domain" description="Nucleotidyl transferase" evidence="12">
    <location>
        <begin position="4"/>
        <end position="232"/>
    </location>
</feature>
<dbReference type="PANTHER" id="PTHR43584">
    <property type="entry name" value="NUCLEOTIDYL TRANSFERASE"/>
    <property type="match status" value="1"/>
</dbReference>
<comment type="catalytic activity">
    <reaction evidence="10">
        <text>alpha-D-glucosamine 1-phosphate + acetyl-CoA = N-acetyl-alpha-D-glucosamine 1-phosphate + CoA + H(+)</text>
        <dbReference type="Rhea" id="RHEA:13725"/>
        <dbReference type="ChEBI" id="CHEBI:15378"/>
        <dbReference type="ChEBI" id="CHEBI:57287"/>
        <dbReference type="ChEBI" id="CHEBI:57288"/>
        <dbReference type="ChEBI" id="CHEBI:57776"/>
        <dbReference type="ChEBI" id="CHEBI:58516"/>
        <dbReference type="EC" id="2.3.1.157"/>
    </reaction>
</comment>
<protein>
    <recommendedName>
        <fullName evidence="5">Bifunctional protein GlmU</fullName>
        <ecNumber evidence="3">2.3.1.157</ecNumber>
        <ecNumber evidence="4">2.7.7.23</ecNumber>
    </recommendedName>
</protein>
<evidence type="ECO:0000256" key="5">
    <source>
        <dbReference type="ARBA" id="ARBA00013414"/>
    </source>
</evidence>
<reference evidence="14 15" key="1">
    <citation type="submission" date="2018-10" db="EMBL/GenBank/DDBJ databases">
        <title>Natronolimnobius sp. XQ-INN 246 isolated from Inner Mongolia Autonomous Region of China.</title>
        <authorList>
            <person name="Xue Q."/>
        </authorList>
    </citation>
    <scope>NUCLEOTIDE SEQUENCE [LARGE SCALE GENOMIC DNA]</scope>
    <source>
        <strain evidence="14 15">XQ-INN 246</strain>
    </source>
</reference>
<dbReference type="Proteomes" id="UP000318864">
    <property type="component" value="Unassembled WGS sequence"/>
</dbReference>
<keyword evidence="6 14" id="KW-0808">Transferase</keyword>
<keyword evidence="7" id="KW-0548">Nucleotidyltransferase</keyword>